<evidence type="ECO:0000256" key="1">
    <source>
        <dbReference type="ARBA" id="ARBA00004334"/>
    </source>
</evidence>
<keyword evidence="5" id="KW-0793">Thylakoid</keyword>
<reference evidence="8" key="1">
    <citation type="submission" date="2022-05" db="EMBL/GenBank/DDBJ databases">
        <title>The Musa troglodytarum L. genome provides insights into the mechanism of non-climacteric behaviour and enrichment of carotenoids.</title>
        <authorList>
            <person name="Wang J."/>
        </authorList>
    </citation>
    <scope>NUCLEOTIDE SEQUENCE</scope>
    <source>
        <tissue evidence="8">Leaf</tissue>
    </source>
</reference>
<keyword evidence="4" id="KW-0809">Transit peptide</keyword>
<dbReference type="OrthoDB" id="783722at2759"/>
<dbReference type="GO" id="GO:0005509">
    <property type="term" value="F:calcium ion binding"/>
    <property type="evidence" value="ECO:0007669"/>
    <property type="project" value="InterPro"/>
</dbReference>
<name>A0A9E7H935_9LILI</name>
<evidence type="ECO:0000256" key="5">
    <source>
        <dbReference type="ARBA" id="ARBA00023078"/>
    </source>
</evidence>
<evidence type="ECO:0000313" key="9">
    <source>
        <dbReference type="Proteomes" id="UP001055439"/>
    </source>
</evidence>
<dbReference type="GO" id="GO:0009535">
    <property type="term" value="C:chloroplast thylakoid membrane"/>
    <property type="evidence" value="ECO:0007669"/>
    <property type="project" value="UniProtKB-SubCell"/>
</dbReference>
<evidence type="ECO:0000256" key="4">
    <source>
        <dbReference type="ARBA" id="ARBA00022946"/>
    </source>
</evidence>
<dbReference type="EMBL" id="CP097510">
    <property type="protein sequence ID" value="URE27043.1"/>
    <property type="molecule type" value="Genomic_DNA"/>
</dbReference>
<proteinExistence type="inferred from homology"/>
<dbReference type="GO" id="GO:0009767">
    <property type="term" value="P:photosynthetic electron transport chain"/>
    <property type="evidence" value="ECO:0007669"/>
    <property type="project" value="TreeGrafter"/>
</dbReference>
<comment type="similarity">
    <text evidence="7">Belongs to the PsbQ family.</text>
</comment>
<gene>
    <name evidence="8" type="ORF">MUK42_18175</name>
</gene>
<protein>
    <submittedName>
        <fullName evidence="8">Oxygen evolving enhancer protein 3 (PsbQ)</fullName>
    </submittedName>
</protein>
<sequence length="141" mass="15902">MEVMRWKGRVHRIRKCAVDLLSMEDDLIDAEEEDGWELTGSELRLKSTFLYCDLHRVISGAGEERKKALTLLADKLFYRLERVTRLLLFSVTTSVTRLLAPASHLISFPVSANGSWMKLSRAEASPGQTSATATQPMCCRN</sequence>
<organism evidence="8 9">
    <name type="scientific">Musa troglodytarum</name>
    <name type="common">fe'i banana</name>
    <dbReference type="NCBI Taxonomy" id="320322"/>
    <lineage>
        <taxon>Eukaryota</taxon>
        <taxon>Viridiplantae</taxon>
        <taxon>Streptophyta</taxon>
        <taxon>Embryophyta</taxon>
        <taxon>Tracheophyta</taxon>
        <taxon>Spermatophyta</taxon>
        <taxon>Magnoliopsida</taxon>
        <taxon>Liliopsida</taxon>
        <taxon>Zingiberales</taxon>
        <taxon>Musaceae</taxon>
        <taxon>Musa</taxon>
    </lineage>
</organism>
<dbReference type="PANTHER" id="PTHR33399:SF8">
    <property type="entry name" value="OS04G0522800 PROTEIN"/>
    <property type="match status" value="1"/>
</dbReference>
<dbReference type="GO" id="GO:0009654">
    <property type="term" value="C:photosystem II oxygen evolving complex"/>
    <property type="evidence" value="ECO:0007669"/>
    <property type="project" value="InterPro"/>
</dbReference>
<comment type="subcellular location">
    <subcellularLocation>
        <location evidence="1">Plastid</location>
        <location evidence="1">Chloroplast thylakoid membrane</location>
    </subcellularLocation>
</comment>
<keyword evidence="2" id="KW-0150">Chloroplast</keyword>
<evidence type="ECO:0000256" key="2">
    <source>
        <dbReference type="ARBA" id="ARBA00022528"/>
    </source>
</evidence>
<accession>A0A9E7H935</accession>
<keyword evidence="6" id="KW-0472">Membrane</keyword>
<evidence type="ECO:0000256" key="7">
    <source>
        <dbReference type="ARBA" id="ARBA00035649"/>
    </source>
</evidence>
<dbReference type="Pfam" id="PF05757">
    <property type="entry name" value="PsbQ"/>
    <property type="match status" value="1"/>
</dbReference>
<dbReference type="Gene3D" id="1.20.120.290">
    <property type="entry name" value="Oxygen-evolving enhancer protein 3 (PsbQ), four-helix up-down bundle"/>
    <property type="match status" value="1"/>
</dbReference>
<evidence type="ECO:0000256" key="6">
    <source>
        <dbReference type="ARBA" id="ARBA00023136"/>
    </source>
</evidence>
<evidence type="ECO:0000256" key="3">
    <source>
        <dbReference type="ARBA" id="ARBA00022640"/>
    </source>
</evidence>
<dbReference type="SUPFAM" id="SSF101112">
    <property type="entry name" value="Oxygen-evolving enhancer protein 3"/>
    <property type="match status" value="1"/>
</dbReference>
<dbReference type="Proteomes" id="UP001055439">
    <property type="component" value="Chromosome 8"/>
</dbReference>
<evidence type="ECO:0000313" key="8">
    <source>
        <dbReference type="EMBL" id="URE27043.1"/>
    </source>
</evidence>
<dbReference type="InterPro" id="IPR054099">
    <property type="entry name" value="PSII_PsbQ_pln"/>
</dbReference>
<keyword evidence="3" id="KW-0934">Plastid</keyword>
<dbReference type="PANTHER" id="PTHR33399">
    <property type="entry name" value="OXYGEN-EVOLVING ENHANCER PROTEIN 3-1, CHLOROPLASTIC"/>
    <property type="match status" value="1"/>
</dbReference>
<keyword evidence="9" id="KW-1185">Reference proteome</keyword>
<dbReference type="AlphaFoldDB" id="A0A9E7H935"/>
<dbReference type="GO" id="GO:0019898">
    <property type="term" value="C:extrinsic component of membrane"/>
    <property type="evidence" value="ECO:0007669"/>
    <property type="project" value="InterPro"/>
</dbReference>
<dbReference type="InterPro" id="IPR008797">
    <property type="entry name" value="PSII_PsbQ"/>
</dbReference>
<dbReference type="InterPro" id="IPR023222">
    <property type="entry name" value="PsbQ-like_dom_sf"/>
</dbReference>